<keyword evidence="1" id="KW-0695">RNA-directed DNA polymerase</keyword>
<accession>A0A0P1B708</accession>
<proteinExistence type="predicted"/>
<name>A0A0P1B708_PLAHL</name>
<reference evidence="2" key="1">
    <citation type="submission" date="2014-09" db="EMBL/GenBank/DDBJ databases">
        <authorList>
            <person name="Sharma Rahul"/>
            <person name="Thines Marco"/>
        </authorList>
    </citation>
    <scope>NUCLEOTIDE SEQUENCE [LARGE SCALE GENOMIC DNA]</scope>
</reference>
<dbReference type="GO" id="GO:0003964">
    <property type="term" value="F:RNA-directed DNA polymerase activity"/>
    <property type="evidence" value="ECO:0007669"/>
    <property type="project" value="UniProtKB-KW"/>
</dbReference>
<dbReference type="OrthoDB" id="109021at2759"/>
<dbReference type="GeneID" id="36402922"/>
<keyword evidence="1" id="KW-0808">Transferase</keyword>
<organism evidence="1 2">
    <name type="scientific">Plasmopara halstedii</name>
    <name type="common">Downy mildew of sunflower</name>
    <dbReference type="NCBI Taxonomy" id="4781"/>
    <lineage>
        <taxon>Eukaryota</taxon>
        <taxon>Sar</taxon>
        <taxon>Stramenopiles</taxon>
        <taxon>Oomycota</taxon>
        <taxon>Peronosporomycetes</taxon>
        <taxon>Peronosporales</taxon>
        <taxon>Peronosporaceae</taxon>
        <taxon>Plasmopara</taxon>
    </lineage>
</organism>
<evidence type="ECO:0000313" key="2">
    <source>
        <dbReference type="Proteomes" id="UP000054928"/>
    </source>
</evidence>
<dbReference type="AlphaFoldDB" id="A0A0P1B708"/>
<keyword evidence="1" id="KW-0548">Nucleotidyltransferase</keyword>
<evidence type="ECO:0000313" key="1">
    <source>
        <dbReference type="EMBL" id="CEG50142.1"/>
    </source>
</evidence>
<dbReference type="EMBL" id="CCYD01003101">
    <property type="protein sequence ID" value="CEG50142.1"/>
    <property type="molecule type" value="Genomic_DNA"/>
</dbReference>
<sequence>MTGEEDGDVTLEAIPAVDALLELDEMPFEEFGDVLEAGNSADVVIIRPTEEINSSSLLDEAVLEATKRVLNARNGSSILNPSDPYYP</sequence>
<protein>
    <submittedName>
        <fullName evidence="1">Reverse transcriptase</fullName>
    </submittedName>
</protein>
<dbReference type="Proteomes" id="UP000054928">
    <property type="component" value="Unassembled WGS sequence"/>
</dbReference>
<dbReference type="RefSeq" id="XP_024586511.1">
    <property type="nucleotide sequence ID" value="XM_024721409.1"/>
</dbReference>
<keyword evidence="2" id="KW-1185">Reference proteome</keyword>